<organism evidence="2 3">
    <name type="scientific">Kitasatospora xanthocidica</name>
    <dbReference type="NCBI Taxonomy" id="83382"/>
    <lineage>
        <taxon>Bacteria</taxon>
        <taxon>Bacillati</taxon>
        <taxon>Actinomycetota</taxon>
        <taxon>Actinomycetes</taxon>
        <taxon>Kitasatosporales</taxon>
        <taxon>Streptomycetaceae</taxon>
        <taxon>Kitasatospora</taxon>
    </lineage>
</organism>
<keyword evidence="3" id="KW-1185">Reference proteome</keyword>
<protein>
    <recommendedName>
        <fullName evidence="4">HEAT repeat domain-containing protein</fullName>
    </recommendedName>
</protein>
<dbReference type="RefSeq" id="WP_117487417.1">
    <property type="nucleotide sequence ID" value="NZ_QVIG01000001.1"/>
</dbReference>
<comment type="caution">
    <text evidence="2">The sequence shown here is derived from an EMBL/GenBank/DDBJ whole genome shotgun (WGS) entry which is preliminary data.</text>
</comment>
<name>A0A372ZUX1_9ACTN</name>
<feature type="region of interest" description="Disordered" evidence="1">
    <location>
        <begin position="331"/>
        <end position="364"/>
    </location>
</feature>
<dbReference type="Proteomes" id="UP000263377">
    <property type="component" value="Unassembled WGS sequence"/>
</dbReference>
<dbReference type="AlphaFoldDB" id="A0A372ZUX1"/>
<evidence type="ECO:0008006" key="4">
    <source>
        <dbReference type="Google" id="ProtNLM"/>
    </source>
</evidence>
<feature type="compositionally biased region" description="Low complexity" evidence="1">
    <location>
        <begin position="343"/>
        <end position="352"/>
    </location>
</feature>
<gene>
    <name evidence="2" type="ORF">DR950_16035</name>
</gene>
<evidence type="ECO:0000256" key="1">
    <source>
        <dbReference type="SAM" id="MobiDB-lite"/>
    </source>
</evidence>
<evidence type="ECO:0000313" key="3">
    <source>
        <dbReference type="Proteomes" id="UP000263377"/>
    </source>
</evidence>
<feature type="region of interest" description="Disordered" evidence="1">
    <location>
        <begin position="108"/>
        <end position="129"/>
    </location>
</feature>
<dbReference type="EMBL" id="QVIG01000001">
    <property type="protein sequence ID" value="RGD59087.1"/>
    <property type="molecule type" value="Genomic_DNA"/>
</dbReference>
<reference evidence="2 3" key="1">
    <citation type="submission" date="2018-08" db="EMBL/GenBank/DDBJ databases">
        <title>Diversity &amp; Physiological Properties of Lignin-Decomposing Actinobacteria from Soil.</title>
        <authorList>
            <person name="Roh S.G."/>
            <person name="Kim S.B."/>
        </authorList>
    </citation>
    <scope>NUCLEOTIDE SEQUENCE [LARGE SCALE GENOMIC DNA]</scope>
    <source>
        <strain evidence="2 3">MMS17-GH009</strain>
    </source>
</reference>
<accession>A0A372ZUX1</accession>
<evidence type="ECO:0000313" key="2">
    <source>
        <dbReference type="EMBL" id="RGD59087.1"/>
    </source>
</evidence>
<feature type="compositionally biased region" description="Gly residues" evidence="1">
    <location>
        <begin position="353"/>
        <end position="364"/>
    </location>
</feature>
<sequence length="364" mass="38980">MHSDHYAPPTTLLGLLQRGRGQGARIAAEDPAAVAELVHGCIRWDWRWDSQVDDRGLYLARLILDLELPVAPVVDLLSGDEGTRDRATGVLELLALGGSEEARRALPDRISEGDGPAPRHPAKRVDPYPDRDNAALLALLRDPGVADGAKTTALLALSLRPPEPELIPLVPALAASDGTRPLPLLGKAVDRLAGQAVPAAREWAASEQAWLAEIGFGVLAAHGDENDVPSLIAELERRWVDRAWCGPDDLARGLARFGPEAADAVSLLRRFWLWTPHSYERADYLEALAAMGAAGMAEAYTESLWDGEARARLLGVEHAPDRPDVRDRLARLRDDPMEEPEVRAAAGARLAGAGPGGPAGRPGG</sequence>
<proteinExistence type="predicted"/>